<dbReference type="Proteomes" id="UP001551329">
    <property type="component" value="Unassembled WGS sequence"/>
</dbReference>
<dbReference type="PANTHER" id="PTHR39639">
    <property type="entry name" value="CHROMOSOME 16, WHOLE GENOME SHOTGUN SEQUENCE"/>
    <property type="match status" value="1"/>
</dbReference>
<organism evidence="3 4">
    <name type="scientific">Streptomyces narbonensis</name>
    <dbReference type="NCBI Taxonomy" id="67333"/>
    <lineage>
        <taxon>Bacteria</taxon>
        <taxon>Bacillati</taxon>
        <taxon>Actinomycetota</taxon>
        <taxon>Actinomycetes</taxon>
        <taxon>Kitasatosporales</taxon>
        <taxon>Streptomycetaceae</taxon>
        <taxon>Streptomyces</taxon>
    </lineage>
</organism>
<dbReference type="InterPro" id="IPR004919">
    <property type="entry name" value="GmrSD_N"/>
</dbReference>
<comment type="caution">
    <text evidence="3">The sequence shown here is derived from an EMBL/GenBank/DDBJ whole genome shotgun (WGS) entry which is preliminary data.</text>
</comment>
<protein>
    <submittedName>
        <fullName evidence="3">DUF262 domain-containing protein</fullName>
    </submittedName>
</protein>
<feature type="region of interest" description="Disordered" evidence="1">
    <location>
        <begin position="1"/>
        <end position="44"/>
    </location>
</feature>
<dbReference type="RefSeq" id="WP_358474264.1">
    <property type="nucleotide sequence ID" value="NZ_JBEZAE010000004.1"/>
</dbReference>
<reference evidence="3 4" key="1">
    <citation type="submission" date="2024-06" db="EMBL/GenBank/DDBJ databases">
        <title>The Natural Products Discovery Center: Release of the First 8490 Sequenced Strains for Exploring Actinobacteria Biosynthetic Diversity.</title>
        <authorList>
            <person name="Kalkreuter E."/>
            <person name="Kautsar S.A."/>
            <person name="Yang D."/>
            <person name="Bader C.D."/>
            <person name="Teijaro C.N."/>
            <person name="Fluegel L."/>
            <person name="Davis C.M."/>
            <person name="Simpson J.R."/>
            <person name="Lauterbach L."/>
            <person name="Steele A.D."/>
            <person name="Gui C."/>
            <person name="Meng S."/>
            <person name="Li G."/>
            <person name="Viehrig K."/>
            <person name="Ye F."/>
            <person name="Su P."/>
            <person name="Kiefer A.F."/>
            <person name="Nichols A."/>
            <person name="Cepeda A.J."/>
            <person name="Yan W."/>
            <person name="Fan B."/>
            <person name="Jiang Y."/>
            <person name="Adhikari A."/>
            <person name="Zheng C.-J."/>
            <person name="Schuster L."/>
            <person name="Cowan T.M."/>
            <person name="Smanski M.J."/>
            <person name="Chevrette M.G."/>
            <person name="De Carvalho L.P.S."/>
            <person name="Shen B."/>
        </authorList>
    </citation>
    <scope>NUCLEOTIDE SEQUENCE [LARGE SCALE GENOMIC DNA]</scope>
    <source>
        <strain evidence="3 4">NPDC045974</strain>
    </source>
</reference>
<evidence type="ECO:0000259" key="2">
    <source>
        <dbReference type="Pfam" id="PF03235"/>
    </source>
</evidence>
<feature type="domain" description="GmrSD restriction endonucleases N-terminal" evidence="2">
    <location>
        <begin position="57"/>
        <end position="206"/>
    </location>
</feature>
<dbReference type="Pfam" id="PF03235">
    <property type="entry name" value="GmrSD_N"/>
    <property type="match status" value="1"/>
</dbReference>
<gene>
    <name evidence="3" type="ORF">AB0A88_08905</name>
</gene>
<sequence>MTEEEKPAVAEPRVEFDDSGRSTGIELTEDATNGGRTTPFDPNKIEVQPRNTTISLLLQRLRRGALDLAPDFQRQAGIWSQTTQSRLIESLLLRITLPTIYAAENEDESWAVIDGVQRLTAITRFVDPDAIDAEPLRLSHMEYLAEYDGCTFEDLPGRLQTRILETELVILLIRRGTPEEAKFNIFARINTSGLPLSRQELRHALIPGQARDLLAELAESFDFLEATAHSVSPDRMAEREMCLRFLAFKLTPPDQYVTQNFDDFLRAAMHRINELSEQELDSLRASFRYAMRASRLVFGPNAFRKQFKDRTRRFPVNKALFEVQAVTLSSLSPDENIALSSQPNVVSSKFMNLMDNPAFYDSISSGTGSAATVAYRFQSLKDLLQEVLDA</sequence>
<feature type="compositionally biased region" description="Basic and acidic residues" evidence="1">
    <location>
        <begin position="1"/>
        <end position="20"/>
    </location>
</feature>
<evidence type="ECO:0000256" key="1">
    <source>
        <dbReference type="SAM" id="MobiDB-lite"/>
    </source>
</evidence>
<proteinExistence type="predicted"/>
<evidence type="ECO:0000313" key="3">
    <source>
        <dbReference type="EMBL" id="MEU7070247.1"/>
    </source>
</evidence>
<dbReference type="EMBL" id="JBEZAE010000004">
    <property type="protein sequence ID" value="MEU7070247.1"/>
    <property type="molecule type" value="Genomic_DNA"/>
</dbReference>
<name>A0ABV3C656_9ACTN</name>
<evidence type="ECO:0000313" key="4">
    <source>
        <dbReference type="Proteomes" id="UP001551329"/>
    </source>
</evidence>
<keyword evidence="4" id="KW-1185">Reference proteome</keyword>
<accession>A0ABV3C656</accession>
<dbReference type="PANTHER" id="PTHR39639:SF1">
    <property type="entry name" value="DUF262 DOMAIN-CONTAINING PROTEIN"/>
    <property type="match status" value="1"/>
</dbReference>